<evidence type="ECO:0000313" key="2">
    <source>
        <dbReference type="Proteomes" id="UP000220639"/>
    </source>
</evidence>
<sequence>MIQDLTQIKPKGSPLLHPIDYMRKIVTFLHRSYGILTPFVRDFVIGRLKLVIVCMYF</sequence>
<organism evidence="1 2">
    <name type="scientific">Klebsiella grimontii</name>
    <dbReference type="NCBI Taxonomy" id="2058152"/>
    <lineage>
        <taxon>Bacteria</taxon>
        <taxon>Pseudomonadati</taxon>
        <taxon>Pseudomonadota</taxon>
        <taxon>Gammaproteobacteria</taxon>
        <taxon>Enterobacterales</taxon>
        <taxon>Enterobacteriaceae</taxon>
        <taxon>Klebsiella/Raoultella group</taxon>
        <taxon>Klebsiella</taxon>
    </lineage>
</organism>
<evidence type="ECO:0000313" key="1">
    <source>
        <dbReference type="EMBL" id="SNU37353.1"/>
    </source>
</evidence>
<gene>
    <name evidence="1" type="ORF">KOSB73_350050</name>
</gene>
<proteinExistence type="predicted"/>
<reference evidence="2" key="1">
    <citation type="submission" date="2017-08" db="EMBL/GenBank/DDBJ databases">
        <authorList>
            <person name="Brisse S."/>
        </authorList>
    </citation>
    <scope>NUCLEOTIDE SEQUENCE [LARGE SCALE GENOMIC DNA]</scope>
    <source>
        <strain evidence="2">06D021</strain>
    </source>
</reference>
<dbReference type="EMBL" id="FZTC01000029">
    <property type="protein sequence ID" value="SNU37353.1"/>
    <property type="molecule type" value="Genomic_DNA"/>
</dbReference>
<dbReference type="Proteomes" id="UP000220639">
    <property type="component" value="Unassembled WGS sequence"/>
</dbReference>
<protein>
    <submittedName>
        <fullName evidence="1">Uncharacterized protein</fullName>
    </submittedName>
</protein>
<dbReference type="AlphaFoldDB" id="A0A285B9C2"/>
<accession>A0A285B9C2</accession>
<name>A0A285B9C2_9ENTR</name>